<reference evidence="2" key="1">
    <citation type="submission" date="2006-10" db="EMBL/GenBank/DDBJ databases">
        <title>Complete sequence of Solibacter usitatus Ellin6076.</title>
        <authorList>
            <consortium name="US DOE Joint Genome Institute"/>
            <person name="Copeland A."/>
            <person name="Lucas S."/>
            <person name="Lapidus A."/>
            <person name="Barry K."/>
            <person name="Detter J.C."/>
            <person name="Glavina del Rio T."/>
            <person name="Hammon N."/>
            <person name="Israni S."/>
            <person name="Dalin E."/>
            <person name="Tice H."/>
            <person name="Pitluck S."/>
            <person name="Thompson L.S."/>
            <person name="Brettin T."/>
            <person name="Bruce D."/>
            <person name="Han C."/>
            <person name="Tapia R."/>
            <person name="Gilna P."/>
            <person name="Schmutz J."/>
            <person name="Larimer F."/>
            <person name="Land M."/>
            <person name="Hauser L."/>
            <person name="Kyrpides N."/>
            <person name="Mikhailova N."/>
            <person name="Janssen P.H."/>
            <person name="Kuske C.R."/>
            <person name="Richardson P."/>
        </authorList>
    </citation>
    <scope>NUCLEOTIDE SEQUENCE</scope>
    <source>
        <strain evidence="2">Ellin6076</strain>
    </source>
</reference>
<evidence type="ECO:0000256" key="1">
    <source>
        <dbReference type="SAM" id="MobiDB-lite"/>
    </source>
</evidence>
<evidence type="ECO:0000313" key="2">
    <source>
        <dbReference type="EMBL" id="ABJ85103.1"/>
    </source>
</evidence>
<proteinExistence type="predicted"/>
<accession>Q01Z12</accession>
<dbReference type="STRING" id="234267.Acid_4139"/>
<dbReference type="HOGENOM" id="CLU_1625975_0_0_0"/>
<name>Q01Z12_SOLUE</name>
<sequence>MPEKERKSPQETQKHDAALLQMIVDEVDAARDTLELVSQLQRELPLRRFDDVRRALGPEGLLHFRGQKYPVGWFENAVPSVLFPIEDVRALVERMANVVRLIPDHVGASPDTAYGLERAQKRMWFQPPNGLPPGVLSSGPTPAGISRINQGAAENDYSRREDK</sequence>
<dbReference type="EMBL" id="CP000473">
    <property type="protein sequence ID" value="ABJ85103.1"/>
    <property type="molecule type" value="Genomic_DNA"/>
</dbReference>
<organism evidence="2">
    <name type="scientific">Solibacter usitatus (strain Ellin6076)</name>
    <dbReference type="NCBI Taxonomy" id="234267"/>
    <lineage>
        <taxon>Bacteria</taxon>
        <taxon>Pseudomonadati</taxon>
        <taxon>Acidobacteriota</taxon>
        <taxon>Terriglobia</taxon>
        <taxon>Bryobacterales</taxon>
        <taxon>Solibacteraceae</taxon>
        <taxon>Candidatus Solibacter</taxon>
    </lineage>
</organism>
<dbReference type="KEGG" id="sus:Acid_4139"/>
<feature type="region of interest" description="Disordered" evidence="1">
    <location>
        <begin position="134"/>
        <end position="163"/>
    </location>
</feature>
<gene>
    <name evidence="2" type="ordered locus">Acid_4139</name>
</gene>
<protein>
    <submittedName>
        <fullName evidence="2">Uncharacterized protein</fullName>
    </submittedName>
</protein>
<dbReference type="AlphaFoldDB" id="Q01Z12"/>
<dbReference type="InParanoid" id="Q01Z12"/>